<organism evidence="1 2">
    <name type="scientific">Daphnia pulex</name>
    <name type="common">Water flea</name>
    <dbReference type="NCBI Taxonomy" id="6669"/>
    <lineage>
        <taxon>Eukaryota</taxon>
        <taxon>Metazoa</taxon>
        <taxon>Ecdysozoa</taxon>
        <taxon>Arthropoda</taxon>
        <taxon>Crustacea</taxon>
        <taxon>Branchiopoda</taxon>
        <taxon>Diplostraca</taxon>
        <taxon>Cladocera</taxon>
        <taxon>Anomopoda</taxon>
        <taxon>Daphniidae</taxon>
        <taxon>Daphnia</taxon>
    </lineage>
</organism>
<sequence length="108" mass="12088">MEIDQNKDIDLNLFSGKSAVEVDFPEVKDEDISGVPAQNIFASSSTSDDIDSVDNDDDNTNIEIDNDKAMKEMVVDNIFEFSSVFVDLRDYSAIKLPKRYVVVKAFGK</sequence>
<dbReference type="AlphaFoldDB" id="E9GMX0"/>
<reference evidence="1 2" key="1">
    <citation type="journal article" date="2011" name="Science">
        <title>The ecoresponsive genome of Daphnia pulex.</title>
        <authorList>
            <person name="Colbourne J.K."/>
            <person name="Pfrender M.E."/>
            <person name="Gilbert D."/>
            <person name="Thomas W.K."/>
            <person name="Tucker A."/>
            <person name="Oakley T.H."/>
            <person name="Tokishita S."/>
            <person name="Aerts A."/>
            <person name="Arnold G.J."/>
            <person name="Basu M.K."/>
            <person name="Bauer D.J."/>
            <person name="Caceres C.E."/>
            <person name="Carmel L."/>
            <person name="Casola C."/>
            <person name="Choi J.H."/>
            <person name="Detter J.C."/>
            <person name="Dong Q."/>
            <person name="Dusheyko S."/>
            <person name="Eads B.D."/>
            <person name="Frohlich T."/>
            <person name="Geiler-Samerotte K.A."/>
            <person name="Gerlach D."/>
            <person name="Hatcher P."/>
            <person name="Jogdeo S."/>
            <person name="Krijgsveld J."/>
            <person name="Kriventseva E.V."/>
            <person name="Kultz D."/>
            <person name="Laforsch C."/>
            <person name="Lindquist E."/>
            <person name="Lopez J."/>
            <person name="Manak J.R."/>
            <person name="Muller J."/>
            <person name="Pangilinan J."/>
            <person name="Patwardhan R.P."/>
            <person name="Pitluck S."/>
            <person name="Pritham E.J."/>
            <person name="Rechtsteiner A."/>
            <person name="Rho M."/>
            <person name="Rogozin I.B."/>
            <person name="Sakarya O."/>
            <person name="Salamov A."/>
            <person name="Schaack S."/>
            <person name="Shapiro H."/>
            <person name="Shiga Y."/>
            <person name="Skalitzky C."/>
            <person name="Smith Z."/>
            <person name="Souvorov A."/>
            <person name="Sung W."/>
            <person name="Tang Z."/>
            <person name="Tsuchiya D."/>
            <person name="Tu H."/>
            <person name="Vos H."/>
            <person name="Wang M."/>
            <person name="Wolf Y.I."/>
            <person name="Yamagata H."/>
            <person name="Yamada T."/>
            <person name="Ye Y."/>
            <person name="Shaw J.R."/>
            <person name="Andrews J."/>
            <person name="Crease T.J."/>
            <person name="Tang H."/>
            <person name="Lucas S.M."/>
            <person name="Robertson H.M."/>
            <person name="Bork P."/>
            <person name="Koonin E.V."/>
            <person name="Zdobnov E.M."/>
            <person name="Grigoriev I.V."/>
            <person name="Lynch M."/>
            <person name="Boore J.L."/>
        </authorList>
    </citation>
    <scope>NUCLEOTIDE SEQUENCE [LARGE SCALE GENOMIC DNA]</scope>
</reference>
<evidence type="ECO:0000313" key="2">
    <source>
        <dbReference type="Proteomes" id="UP000000305"/>
    </source>
</evidence>
<protein>
    <submittedName>
        <fullName evidence="1">Uncharacterized protein</fullName>
    </submittedName>
</protein>
<accession>E9GMX0</accession>
<dbReference type="InParanoid" id="E9GMX0"/>
<keyword evidence="2" id="KW-1185">Reference proteome</keyword>
<proteinExistence type="predicted"/>
<dbReference type="KEGG" id="dpx:DAPPUDRAFT_319813"/>
<name>E9GMX0_DAPPU</name>
<gene>
    <name evidence="1" type="ORF">DAPPUDRAFT_319813</name>
</gene>
<dbReference type="HOGENOM" id="CLU_2199576_0_0_1"/>
<evidence type="ECO:0000313" key="1">
    <source>
        <dbReference type="EMBL" id="EFX79166.1"/>
    </source>
</evidence>
<dbReference type="EMBL" id="GL732553">
    <property type="protein sequence ID" value="EFX79166.1"/>
    <property type="molecule type" value="Genomic_DNA"/>
</dbReference>
<dbReference type="Proteomes" id="UP000000305">
    <property type="component" value="Unassembled WGS sequence"/>
</dbReference>